<accession>A0A1I8A8W8</accession>
<keyword evidence="1" id="KW-0732">Signal</keyword>
<proteinExistence type="predicted"/>
<sequence length="118" mass="13309">MNIVIRILFVFVGLAFVGSSSAIRNSMNQLPQNTAHGRLSGSDMERFDVLNAIGSELQNLQSILRAELSKPIRKEKSNQEKFIPVDDALMVNHADEKDKRAQTFVRFGKRGQTFIRFG</sequence>
<evidence type="ECO:0000256" key="1">
    <source>
        <dbReference type="SAM" id="SignalP"/>
    </source>
</evidence>
<protein>
    <submittedName>
        <fullName evidence="3">Secreted RxLR effector peptide protein</fullName>
    </submittedName>
</protein>
<reference evidence="3" key="1">
    <citation type="submission" date="2016-11" db="UniProtKB">
        <authorList>
            <consortium name="WormBaseParasite"/>
        </authorList>
    </citation>
    <scope>IDENTIFICATION</scope>
</reference>
<feature type="chain" id="PRO_5009314387" evidence="1">
    <location>
        <begin position="23"/>
        <end position="118"/>
    </location>
</feature>
<name>A0A1I8A8W8_9BILA</name>
<dbReference type="Proteomes" id="UP000095287">
    <property type="component" value="Unplaced"/>
</dbReference>
<dbReference type="WBParaSite" id="L893_g33854.t1">
    <property type="protein sequence ID" value="L893_g33854.t1"/>
    <property type="gene ID" value="L893_g33854"/>
</dbReference>
<evidence type="ECO:0000313" key="3">
    <source>
        <dbReference type="WBParaSite" id="L893_g33854.t1"/>
    </source>
</evidence>
<keyword evidence="2" id="KW-1185">Reference proteome</keyword>
<evidence type="ECO:0000313" key="2">
    <source>
        <dbReference type="Proteomes" id="UP000095287"/>
    </source>
</evidence>
<dbReference type="AlphaFoldDB" id="A0A1I8A8W8"/>
<feature type="signal peptide" evidence="1">
    <location>
        <begin position="1"/>
        <end position="22"/>
    </location>
</feature>
<organism evidence="2 3">
    <name type="scientific">Steinernema glaseri</name>
    <dbReference type="NCBI Taxonomy" id="37863"/>
    <lineage>
        <taxon>Eukaryota</taxon>
        <taxon>Metazoa</taxon>
        <taxon>Ecdysozoa</taxon>
        <taxon>Nematoda</taxon>
        <taxon>Chromadorea</taxon>
        <taxon>Rhabditida</taxon>
        <taxon>Tylenchina</taxon>
        <taxon>Panagrolaimomorpha</taxon>
        <taxon>Strongyloidoidea</taxon>
        <taxon>Steinernematidae</taxon>
        <taxon>Steinernema</taxon>
    </lineage>
</organism>